<dbReference type="AlphaFoldDB" id="A0A0G4FCS7"/>
<proteinExistence type="predicted"/>
<sequence length="249" mass="27913">MSEGFRESHDEKRLAPWMEKFYSSSDVFPHEVLFLAWICSNGEGLPDFSGSDEAFECAFDPTAFLSLADTLQKWPLGGTMKPQTTRGRPKASELTSGKPVSAFSETSSLPVASDSDQRCSKEEHELRSTDRMGHLIQGQPPRPSSPSRASCQRCTPLHGDLETRNAFSWLHGDMDAIGWWSASYVSFFETLRRTSWEQYLQKRANVESAHRQLVSESAERLLTAVEEVFSSRGTQGDEIDARLVQEVAL</sequence>
<feature type="region of interest" description="Disordered" evidence="1">
    <location>
        <begin position="76"/>
        <end position="152"/>
    </location>
</feature>
<evidence type="ECO:0000313" key="2">
    <source>
        <dbReference type="EMBL" id="CEM11037.1"/>
    </source>
</evidence>
<feature type="compositionally biased region" description="Basic and acidic residues" evidence="1">
    <location>
        <begin position="115"/>
        <end position="133"/>
    </location>
</feature>
<reference evidence="2" key="1">
    <citation type="submission" date="2014-11" db="EMBL/GenBank/DDBJ databases">
        <authorList>
            <person name="Otto D Thomas"/>
            <person name="Naeem Raeece"/>
        </authorList>
    </citation>
    <scope>NUCLEOTIDE SEQUENCE</scope>
</reference>
<organism evidence="2">
    <name type="scientific">Chromera velia CCMP2878</name>
    <dbReference type="NCBI Taxonomy" id="1169474"/>
    <lineage>
        <taxon>Eukaryota</taxon>
        <taxon>Sar</taxon>
        <taxon>Alveolata</taxon>
        <taxon>Colpodellida</taxon>
        <taxon>Chromeraceae</taxon>
        <taxon>Chromera</taxon>
    </lineage>
</organism>
<name>A0A0G4FCS7_9ALVE</name>
<dbReference type="EMBL" id="CDMZ01000289">
    <property type="protein sequence ID" value="CEM11037.1"/>
    <property type="molecule type" value="Genomic_DNA"/>
</dbReference>
<evidence type="ECO:0000256" key="1">
    <source>
        <dbReference type="SAM" id="MobiDB-lite"/>
    </source>
</evidence>
<dbReference type="VEuPathDB" id="CryptoDB:Cvel_16396"/>
<accession>A0A0G4FCS7</accession>
<protein>
    <submittedName>
        <fullName evidence="2">Uncharacterized protein</fullName>
    </submittedName>
</protein>
<gene>
    <name evidence="2" type="ORF">Cvel_16396</name>
</gene>